<evidence type="ECO:0000259" key="1">
    <source>
        <dbReference type="Pfam" id="PF03724"/>
    </source>
</evidence>
<dbReference type="InterPro" id="IPR053147">
    <property type="entry name" value="Hsp_HslJ-like"/>
</dbReference>
<dbReference type="Proteomes" id="UP000294739">
    <property type="component" value="Unassembled WGS sequence"/>
</dbReference>
<dbReference type="AlphaFoldDB" id="A0A4R5CML7"/>
<dbReference type="InterPro" id="IPR005184">
    <property type="entry name" value="DUF306_Meta_HslJ"/>
</dbReference>
<sequence>MVRPAGPGLLGVLVLLAACGDSGVTASPDGGSDAGPALAGRTFVSTGDAGIPGGGPLRLSFTDDGRLQATAGCNSLNGPVQLSGGQLVGTDLAMTEMGCEPDVMESDAWLADLVAAEPAWELTEDDTVVLTAGDLVVTLVDRDVLEPPAELTGQEWDVDTLIDGETASTVPAGVDAYLELDTSTLSGVSGCNEVSGTVAVSGDTITFTELGGTDMLCEEAAMGVEELVLSVLAGEVRYSIDGDRLTLENDTGQGLQAVAGG</sequence>
<dbReference type="InParanoid" id="A0A4R5CML7"/>
<feature type="domain" description="DUF306" evidence="1">
    <location>
        <begin position="149"/>
        <end position="255"/>
    </location>
</feature>
<organism evidence="2 3">
    <name type="scientific">Jiangella asiatica</name>
    <dbReference type="NCBI Taxonomy" id="2530372"/>
    <lineage>
        <taxon>Bacteria</taxon>
        <taxon>Bacillati</taxon>
        <taxon>Actinomycetota</taxon>
        <taxon>Actinomycetes</taxon>
        <taxon>Jiangellales</taxon>
        <taxon>Jiangellaceae</taxon>
        <taxon>Jiangella</taxon>
    </lineage>
</organism>
<dbReference type="RefSeq" id="WP_131898876.1">
    <property type="nucleotide sequence ID" value="NZ_SMKZ01000040.1"/>
</dbReference>
<gene>
    <name evidence="2" type="ORF">E1269_22840</name>
</gene>
<evidence type="ECO:0000313" key="2">
    <source>
        <dbReference type="EMBL" id="TDE01622.1"/>
    </source>
</evidence>
<dbReference type="Gene3D" id="2.40.128.270">
    <property type="match status" value="2"/>
</dbReference>
<keyword evidence="3" id="KW-1185">Reference proteome</keyword>
<feature type="domain" description="DUF306" evidence="1">
    <location>
        <begin position="47"/>
        <end position="134"/>
    </location>
</feature>
<name>A0A4R5CML7_9ACTN</name>
<dbReference type="OrthoDB" id="507754at2"/>
<dbReference type="PANTHER" id="PTHR35535:SF2">
    <property type="entry name" value="DUF306 DOMAIN-CONTAINING PROTEIN"/>
    <property type="match status" value="1"/>
</dbReference>
<dbReference type="PANTHER" id="PTHR35535">
    <property type="entry name" value="HEAT SHOCK PROTEIN HSLJ"/>
    <property type="match status" value="1"/>
</dbReference>
<comment type="caution">
    <text evidence="2">The sequence shown here is derived from an EMBL/GenBank/DDBJ whole genome shotgun (WGS) entry which is preliminary data.</text>
</comment>
<dbReference type="InterPro" id="IPR038670">
    <property type="entry name" value="HslJ-like_sf"/>
</dbReference>
<dbReference type="Pfam" id="PF03724">
    <property type="entry name" value="META"/>
    <property type="match status" value="2"/>
</dbReference>
<protein>
    <submittedName>
        <fullName evidence="2">META domain-containing protein</fullName>
    </submittedName>
</protein>
<accession>A0A4R5CML7</accession>
<proteinExistence type="predicted"/>
<reference evidence="2 3" key="1">
    <citation type="submission" date="2019-03" db="EMBL/GenBank/DDBJ databases">
        <title>Draft genome sequences of novel Actinobacteria.</title>
        <authorList>
            <person name="Sahin N."/>
            <person name="Ay H."/>
            <person name="Saygin H."/>
        </authorList>
    </citation>
    <scope>NUCLEOTIDE SEQUENCE [LARGE SCALE GENOMIC DNA]</scope>
    <source>
        <strain evidence="2 3">5K138</strain>
    </source>
</reference>
<evidence type="ECO:0000313" key="3">
    <source>
        <dbReference type="Proteomes" id="UP000294739"/>
    </source>
</evidence>
<dbReference type="EMBL" id="SMKZ01000040">
    <property type="protein sequence ID" value="TDE01622.1"/>
    <property type="molecule type" value="Genomic_DNA"/>
</dbReference>
<dbReference type="PROSITE" id="PS51257">
    <property type="entry name" value="PROKAR_LIPOPROTEIN"/>
    <property type="match status" value="1"/>
</dbReference>